<comment type="function">
    <text evidence="7 8">Catalyzes the ferrous insertion into protoporphyrin IX.</text>
</comment>
<comment type="pathway">
    <text evidence="7 8">Porphyrin-containing compound metabolism; protoheme biosynthesis; protoheme from protoporphyrin-IX: step 1/1.</text>
</comment>
<gene>
    <name evidence="7 9" type="primary">hemH</name>
    <name evidence="9" type="ORF">PN838_21470</name>
</gene>
<evidence type="ECO:0000256" key="1">
    <source>
        <dbReference type="ARBA" id="ARBA00007718"/>
    </source>
</evidence>
<comment type="subcellular location">
    <subcellularLocation>
        <location evidence="7 8">Cytoplasm</location>
    </subcellularLocation>
</comment>
<dbReference type="Pfam" id="PF00762">
    <property type="entry name" value="Ferrochelatase"/>
    <property type="match status" value="1"/>
</dbReference>
<name>A0ABT5FI25_9GAMM</name>
<protein>
    <recommendedName>
        <fullName evidence="7 8">Ferrochelatase</fullName>
        <ecNumber evidence="7 8">4.98.1.1</ecNumber>
    </recommendedName>
    <alternativeName>
        <fullName evidence="7">Heme synthase</fullName>
    </alternativeName>
    <alternativeName>
        <fullName evidence="7">Protoheme ferro-lyase</fullName>
    </alternativeName>
</protein>
<comment type="similarity">
    <text evidence="1 7 8">Belongs to the ferrochelatase family.</text>
</comment>
<dbReference type="CDD" id="cd00419">
    <property type="entry name" value="Ferrochelatase_C"/>
    <property type="match status" value="1"/>
</dbReference>
<dbReference type="InterPro" id="IPR019772">
    <property type="entry name" value="Ferrochelatase_AS"/>
</dbReference>
<comment type="caution">
    <text evidence="9">The sequence shown here is derived from an EMBL/GenBank/DDBJ whole genome shotgun (WGS) entry which is preliminary data.</text>
</comment>
<dbReference type="Proteomes" id="UP001528411">
    <property type="component" value="Unassembled WGS sequence"/>
</dbReference>
<keyword evidence="2 7" id="KW-0408">Iron</keyword>
<keyword evidence="5 7" id="KW-0627">Porphyrin biosynthesis</keyword>
<proteinExistence type="inferred from homology"/>
<keyword evidence="7" id="KW-0479">Metal-binding</keyword>
<evidence type="ECO:0000313" key="9">
    <source>
        <dbReference type="EMBL" id="MDC2890841.1"/>
    </source>
</evidence>
<evidence type="ECO:0000256" key="5">
    <source>
        <dbReference type="ARBA" id="ARBA00023244"/>
    </source>
</evidence>
<evidence type="ECO:0000256" key="7">
    <source>
        <dbReference type="HAMAP-Rule" id="MF_00323"/>
    </source>
</evidence>
<accession>A0ABT5FI25</accession>
<feature type="binding site" evidence="7">
    <location>
        <position position="209"/>
    </location>
    <ligand>
        <name>Fe(2+)</name>
        <dbReference type="ChEBI" id="CHEBI:29033"/>
    </ligand>
</feature>
<keyword evidence="7 8" id="KW-0963">Cytoplasm</keyword>
<evidence type="ECO:0000256" key="2">
    <source>
        <dbReference type="ARBA" id="ARBA00023004"/>
    </source>
</evidence>
<comment type="catalytic activity">
    <reaction evidence="7 8">
        <text>heme b + 2 H(+) = protoporphyrin IX + Fe(2+)</text>
        <dbReference type="Rhea" id="RHEA:22584"/>
        <dbReference type="ChEBI" id="CHEBI:15378"/>
        <dbReference type="ChEBI" id="CHEBI:29033"/>
        <dbReference type="ChEBI" id="CHEBI:57306"/>
        <dbReference type="ChEBI" id="CHEBI:60344"/>
        <dbReference type="EC" id="4.98.1.1"/>
    </reaction>
</comment>
<dbReference type="InterPro" id="IPR033644">
    <property type="entry name" value="Ferrochelatase_C"/>
</dbReference>
<dbReference type="PANTHER" id="PTHR11108:SF1">
    <property type="entry name" value="FERROCHELATASE, MITOCHONDRIAL"/>
    <property type="match status" value="1"/>
</dbReference>
<dbReference type="InterPro" id="IPR001015">
    <property type="entry name" value="Ferrochelatase"/>
</dbReference>
<keyword evidence="10" id="KW-1185">Reference proteome</keyword>
<dbReference type="NCBIfam" id="TIGR00109">
    <property type="entry name" value="hemH"/>
    <property type="match status" value="1"/>
</dbReference>
<dbReference type="SUPFAM" id="SSF53800">
    <property type="entry name" value="Chelatase"/>
    <property type="match status" value="1"/>
</dbReference>
<dbReference type="RefSeq" id="WP_272181924.1">
    <property type="nucleotide sequence ID" value="NZ_JAQOMS010000002.1"/>
</dbReference>
<comment type="catalytic activity">
    <reaction evidence="6">
        <text>Fe-coproporphyrin III + 2 H(+) = coproporphyrin III + Fe(2+)</text>
        <dbReference type="Rhea" id="RHEA:49572"/>
        <dbReference type="ChEBI" id="CHEBI:15378"/>
        <dbReference type="ChEBI" id="CHEBI:29033"/>
        <dbReference type="ChEBI" id="CHEBI:68438"/>
        <dbReference type="ChEBI" id="CHEBI:131725"/>
        <dbReference type="EC" id="4.99.1.9"/>
    </reaction>
    <physiologicalReaction direction="right-to-left" evidence="6">
        <dbReference type="Rhea" id="RHEA:49574"/>
    </physiologicalReaction>
</comment>
<organism evidence="9 10">
    <name type="scientific">Psychrosphaera algicola</name>
    <dbReference type="NCBI Taxonomy" id="3023714"/>
    <lineage>
        <taxon>Bacteria</taxon>
        <taxon>Pseudomonadati</taxon>
        <taxon>Pseudomonadota</taxon>
        <taxon>Gammaproteobacteria</taxon>
        <taxon>Alteromonadales</taxon>
        <taxon>Pseudoalteromonadaceae</taxon>
        <taxon>Psychrosphaera</taxon>
    </lineage>
</organism>
<dbReference type="PROSITE" id="PS00534">
    <property type="entry name" value="FERROCHELATASE"/>
    <property type="match status" value="1"/>
</dbReference>
<keyword evidence="3 7" id="KW-0350">Heme biosynthesis</keyword>
<dbReference type="EMBL" id="JAQOMS010000002">
    <property type="protein sequence ID" value="MDC2890841.1"/>
    <property type="molecule type" value="Genomic_DNA"/>
</dbReference>
<evidence type="ECO:0000256" key="6">
    <source>
        <dbReference type="ARBA" id="ARBA00024536"/>
    </source>
</evidence>
<evidence type="ECO:0000256" key="8">
    <source>
        <dbReference type="RuleBase" id="RU000607"/>
    </source>
</evidence>
<dbReference type="HAMAP" id="MF_00323">
    <property type="entry name" value="Ferrochelatase"/>
    <property type="match status" value="1"/>
</dbReference>
<dbReference type="EC" id="4.98.1.1" evidence="7 8"/>
<evidence type="ECO:0000256" key="3">
    <source>
        <dbReference type="ARBA" id="ARBA00023133"/>
    </source>
</evidence>
<dbReference type="CDD" id="cd03411">
    <property type="entry name" value="Ferrochelatase_N"/>
    <property type="match status" value="1"/>
</dbReference>
<evidence type="ECO:0000313" key="10">
    <source>
        <dbReference type="Proteomes" id="UP001528411"/>
    </source>
</evidence>
<reference evidence="9 10" key="1">
    <citation type="submission" date="2023-01" db="EMBL/GenBank/DDBJ databases">
        <title>Psychrosphaera sp. nov., isolated from marine algae.</title>
        <authorList>
            <person name="Bayburt H."/>
            <person name="Choi B.J."/>
            <person name="Kim J.M."/>
            <person name="Choi D.G."/>
            <person name="Jeon C.O."/>
        </authorList>
    </citation>
    <scope>NUCLEOTIDE SEQUENCE [LARGE SCALE GENOMIC DNA]</scope>
    <source>
        <strain evidence="9 10">G1-22</strain>
    </source>
</reference>
<dbReference type="Gene3D" id="3.40.50.1400">
    <property type="match status" value="2"/>
</dbReference>
<sequence length="376" mass="42800">MKYINSENYKHEHGDKIGVLLVNLGTPEAPTKAAVKPYLKQFLSDPRVVEIPRVIWYMILNGIILPFRSKRSAHAYQQIWTEQGSPLLANTASLCGGVVKRMAQKHPNLVVDFAMRYGKPDMESKLQSLLDKGATKLIVLPLYPQYSATTTGSTFDEIARLFSKRRWFPELRFVNQYHDDPNYIEALANKVKAHWQQHGKAEKLVLSFHGIPKRFWLNGDPYVCQCFKTARLLAEKLELTKDEMLTCFQSRFGKAEWVQPYLEGTLKALPGKGVKSVQVFSLWFSVDCLETLEEIAVENKEYFEDAGGERFQYIPCLNDDESHVDMIMNVIERHASGWDLADGQSPEAHAEANANLRQSVIDKEEELSQISSVTSV</sequence>
<feature type="binding site" evidence="7">
    <location>
        <position position="290"/>
    </location>
    <ligand>
        <name>Fe(2+)</name>
        <dbReference type="ChEBI" id="CHEBI:29033"/>
    </ligand>
</feature>
<dbReference type="PANTHER" id="PTHR11108">
    <property type="entry name" value="FERROCHELATASE"/>
    <property type="match status" value="1"/>
</dbReference>
<evidence type="ECO:0000256" key="4">
    <source>
        <dbReference type="ARBA" id="ARBA00023239"/>
    </source>
</evidence>
<dbReference type="InterPro" id="IPR033659">
    <property type="entry name" value="Ferrochelatase_N"/>
</dbReference>
<keyword evidence="4 7" id="KW-0456">Lyase</keyword>